<dbReference type="AlphaFoldDB" id="A0A1M5C4Z0"/>
<dbReference type="GO" id="GO:0005886">
    <property type="term" value="C:plasma membrane"/>
    <property type="evidence" value="ECO:0007669"/>
    <property type="project" value="UniProtKB-SubCell"/>
</dbReference>
<dbReference type="EMBL" id="FQVI01000034">
    <property type="protein sequence ID" value="SHF49771.1"/>
    <property type="molecule type" value="Genomic_DNA"/>
</dbReference>
<feature type="transmembrane region" description="Helical" evidence="13">
    <location>
        <begin position="55"/>
        <end position="73"/>
    </location>
</feature>
<evidence type="ECO:0000259" key="14">
    <source>
        <dbReference type="Pfam" id="PF02163"/>
    </source>
</evidence>
<keyword evidence="7" id="KW-0479">Metal-binding</keyword>
<dbReference type="GO" id="GO:0008237">
    <property type="term" value="F:metallopeptidase activity"/>
    <property type="evidence" value="ECO:0007669"/>
    <property type="project" value="UniProtKB-KW"/>
</dbReference>
<dbReference type="Pfam" id="PF02163">
    <property type="entry name" value="Peptidase_M50"/>
    <property type="match status" value="1"/>
</dbReference>
<name>A0A1M5C4Z0_9CLOT</name>
<dbReference type="OrthoDB" id="9800627at2"/>
<evidence type="ECO:0000256" key="6">
    <source>
        <dbReference type="ARBA" id="ARBA00022692"/>
    </source>
</evidence>
<evidence type="ECO:0000313" key="15">
    <source>
        <dbReference type="EMBL" id="SHF49771.1"/>
    </source>
</evidence>
<keyword evidence="12 13" id="KW-0472">Membrane</keyword>
<dbReference type="InterPro" id="IPR008915">
    <property type="entry name" value="Peptidase_M50"/>
</dbReference>
<sequence>MLYSSYYYQILQQLIYTVPAVLLAITAHEFAHGYVSYRLGDPTPKQDGRLSVNPLKHLDLMGTLCLLLFHMGWAKPVRVCPRYYKDPRKGMIQVALAGPVMNFLMAFVSMFIFGLIVRIFGGMPTGIFAYFYYLSYYLAVINVGLGVFNLIPIPPLDGSNVLRELFPRVQYYYQRAGRYMPLILIVLLMTGVLSRPLTLMDNGILNGLWSIVKGILGIGYISSGGGIAV</sequence>
<keyword evidence="9" id="KW-0862">Zinc</keyword>
<dbReference type="Proteomes" id="UP000184245">
    <property type="component" value="Unassembled WGS sequence"/>
</dbReference>
<keyword evidence="4" id="KW-1003">Cell membrane</keyword>
<keyword evidence="5 15" id="KW-0645">Protease</keyword>
<evidence type="ECO:0000313" key="16">
    <source>
        <dbReference type="Proteomes" id="UP000184245"/>
    </source>
</evidence>
<dbReference type="InterPro" id="IPR052348">
    <property type="entry name" value="Metallopeptidase_M50B"/>
</dbReference>
<evidence type="ECO:0000256" key="4">
    <source>
        <dbReference type="ARBA" id="ARBA00022475"/>
    </source>
</evidence>
<keyword evidence="8" id="KW-0378">Hydrolase</keyword>
<dbReference type="RefSeq" id="WP_072854510.1">
    <property type="nucleotide sequence ID" value="NZ_FQVI01000034.1"/>
</dbReference>
<keyword evidence="11" id="KW-0482">Metalloprotease</keyword>
<evidence type="ECO:0000256" key="2">
    <source>
        <dbReference type="ARBA" id="ARBA00004651"/>
    </source>
</evidence>
<evidence type="ECO:0000256" key="3">
    <source>
        <dbReference type="ARBA" id="ARBA00007931"/>
    </source>
</evidence>
<feature type="transmembrane region" description="Helical" evidence="13">
    <location>
        <begin position="127"/>
        <end position="151"/>
    </location>
</feature>
<evidence type="ECO:0000256" key="9">
    <source>
        <dbReference type="ARBA" id="ARBA00022833"/>
    </source>
</evidence>
<dbReference type="PANTHER" id="PTHR35864">
    <property type="entry name" value="ZINC METALLOPROTEASE MJ0611-RELATED"/>
    <property type="match status" value="1"/>
</dbReference>
<feature type="transmembrane region" description="Helical" evidence="13">
    <location>
        <begin position="14"/>
        <end position="35"/>
    </location>
</feature>
<evidence type="ECO:0000256" key="12">
    <source>
        <dbReference type="ARBA" id="ARBA00023136"/>
    </source>
</evidence>
<reference evidence="15 16" key="1">
    <citation type="submission" date="2016-11" db="EMBL/GenBank/DDBJ databases">
        <authorList>
            <person name="Jaros S."/>
            <person name="Januszkiewicz K."/>
            <person name="Wedrychowicz H."/>
        </authorList>
    </citation>
    <scope>NUCLEOTIDE SEQUENCE [LARGE SCALE GENOMIC DNA]</scope>
    <source>
        <strain evidence="15 16">DSM 17459</strain>
    </source>
</reference>
<gene>
    <name evidence="15" type="ORF">SAMN02745158_03968</name>
</gene>
<evidence type="ECO:0000256" key="1">
    <source>
        <dbReference type="ARBA" id="ARBA00001947"/>
    </source>
</evidence>
<feature type="transmembrane region" description="Helical" evidence="13">
    <location>
        <begin position="94"/>
        <end position="121"/>
    </location>
</feature>
<dbReference type="InterPro" id="IPR044537">
    <property type="entry name" value="Rip2-like"/>
</dbReference>
<evidence type="ECO:0000256" key="13">
    <source>
        <dbReference type="SAM" id="Phobius"/>
    </source>
</evidence>
<feature type="transmembrane region" description="Helical" evidence="13">
    <location>
        <begin position="179"/>
        <end position="197"/>
    </location>
</feature>
<evidence type="ECO:0000256" key="7">
    <source>
        <dbReference type="ARBA" id="ARBA00022723"/>
    </source>
</evidence>
<evidence type="ECO:0000256" key="10">
    <source>
        <dbReference type="ARBA" id="ARBA00022989"/>
    </source>
</evidence>
<evidence type="ECO:0000256" key="5">
    <source>
        <dbReference type="ARBA" id="ARBA00022670"/>
    </source>
</evidence>
<dbReference type="GO" id="GO:0046872">
    <property type="term" value="F:metal ion binding"/>
    <property type="evidence" value="ECO:0007669"/>
    <property type="project" value="UniProtKB-KW"/>
</dbReference>
<keyword evidence="16" id="KW-1185">Reference proteome</keyword>
<evidence type="ECO:0000256" key="11">
    <source>
        <dbReference type="ARBA" id="ARBA00023049"/>
    </source>
</evidence>
<comment type="subcellular location">
    <subcellularLocation>
        <location evidence="2">Cell membrane</location>
        <topology evidence="2">Multi-pass membrane protein</topology>
    </subcellularLocation>
</comment>
<keyword evidence="6 13" id="KW-0812">Transmembrane</keyword>
<keyword evidence="10 13" id="KW-1133">Transmembrane helix</keyword>
<dbReference type="CDD" id="cd06158">
    <property type="entry name" value="S2P-M50_like_1"/>
    <property type="match status" value="1"/>
</dbReference>
<proteinExistence type="inferred from homology"/>
<feature type="transmembrane region" description="Helical" evidence="13">
    <location>
        <begin position="203"/>
        <end position="221"/>
    </location>
</feature>
<organism evidence="15 16">
    <name type="scientific">Lactonifactor longoviformis DSM 17459</name>
    <dbReference type="NCBI Taxonomy" id="1122155"/>
    <lineage>
        <taxon>Bacteria</taxon>
        <taxon>Bacillati</taxon>
        <taxon>Bacillota</taxon>
        <taxon>Clostridia</taxon>
        <taxon>Eubacteriales</taxon>
        <taxon>Clostridiaceae</taxon>
        <taxon>Lactonifactor</taxon>
    </lineage>
</organism>
<accession>A0A1M5C4Z0</accession>
<comment type="cofactor">
    <cofactor evidence="1">
        <name>Zn(2+)</name>
        <dbReference type="ChEBI" id="CHEBI:29105"/>
    </cofactor>
</comment>
<dbReference type="PANTHER" id="PTHR35864:SF1">
    <property type="entry name" value="ZINC METALLOPROTEASE YWHC-RELATED"/>
    <property type="match status" value="1"/>
</dbReference>
<feature type="domain" description="Peptidase M50" evidence="14">
    <location>
        <begin position="20"/>
        <end position="188"/>
    </location>
</feature>
<evidence type="ECO:0000256" key="8">
    <source>
        <dbReference type="ARBA" id="ARBA00022801"/>
    </source>
</evidence>
<protein>
    <submittedName>
        <fullName evidence="15">Zn-dependent protease (Includes SpoIVFB)</fullName>
    </submittedName>
</protein>
<comment type="similarity">
    <text evidence="3">Belongs to the peptidase M50B family.</text>
</comment>
<dbReference type="STRING" id="1122155.SAMN02745158_03968"/>
<dbReference type="GO" id="GO:0006508">
    <property type="term" value="P:proteolysis"/>
    <property type="evidence" value="ECO:0007669"/>
    <property type="project" value="UniProtKB-KW"/>
</dbReference>